<feature type="non-terminal residue" evidence="10">
    <location>
        <position position="4587"/>
    </location>
</feature>
<keyword evidence="5" id="KW-0206">Cytoskeleton</keyword>
<feature type="coiled-coil region" evidence="6">
    <location>
        <begin position="2987"/>
        <end position="3014"/>
    </location>
</feature>
<feature type="region of interest" description="Disordered" evidence="7">
    <location>
        <begin position="4390"/>
        <end position="4587"/>
    </location>
</feature>
<dbReference type="PROSITE" id="PS51460">
    <property type="entry name" value="GAR"/>
    <property type="match status" value="1"/>
</dbReference>
<feature type="compositionally biased region" description="Polar residues" evidence="7">
    <location>
        <begin position="4456"/>
        <end position="4473"/>
    </location>
</feature>
<dbReference type="Gene3D" id="3.90.1290.10">
    <property type="entry name" value="Plakin repeat"/>
    <property type="match status" value="5"/>
</dbReference>
<dbReference type="GO" id="GO:0005886">
    <property type="term" value="C:plasma membrane"/>
    <property type="evidence" value="ECO:0007669"/>
    <property type="project" value="UniProtKB-SubCell"/>
</dbReference>
<dbReference type="GO" id="GO:0008017">
    <property type="term" value="F:microtubule binding"/>
    <property type="evidence" value="ECO:0007669"/>
    <property type="project" value="InterPro"/>
</dbReference>
<evidence type="ECO:0000256" key="7">
    <source>
        <dbReference type="SAM" id="MobiDB-lite"/>
    </source>
</evidence>
<feature type="domain" description="GAR" evidence="9">
    <location>
        <begin position="4291"/>
        <end position="4363"/>
    </location>
</feature>
<dbReference type="FunFam" id="1.20.58.60:FF:000001">
    <property type="entry name" value="Microtubule-actin cross-linking factor 1"/>
    <property type="match status" value="3"/>
</dbReference>
<dbReference type="GO" id="GO:0042060">
    <property type="term" value="P:wound healing"/>
    <property type="evidence" value="ECO:0007669"/>
    <property type="project" value="TreeGrafter"/>
</dbReference>
<evidence type="ECO:0000256" key="6">
    <source>
        <dbReference type="SAM" id="Coils"/>
    </source>
</evidence>
<keyword evidence="4" id="KW-0677">Repeat</keyword>
<dbReference type="FunFam" id="1.20.58.60:FF:000260">
    <property type="entry name" value="Kakapo"/>
    <property type="match status" value="1"/>
</dbReference>
<dbReference type="OrthoDB" id="2250192at2759"/>
<dbReference type="InterPro" id="IPR001101">
    <property type="entry name" value="Plectin_repeat"/>
</dbReference>
<dbReference type="SUPFAM" id="SSF143575">
    <property type="entry name" value="GAS2 domain-like"/>
    <property type="match status" value="1"/>
</dbReference>
<evidence type="ECO:0000256" key="3">
    <source>
        <dbReference type="ARBA" id="ARBA00022553"/>
    </source>
</evidence>
<dbReference type="FunFam" id="1.20.58.60:FF:000042">
    <property type="entry name" value="Short stop, isoform N"/>
    <property type="match status" value="1"/>
</dbReference>
<dbReference type="GO" id="GO:0005198">
    <property type="term" value="F:structural molecule activity"/>
    <property type="evidence" value="ECO:0007669"/>
    <property type="project" value="TreeGrafter"/>
</dbReference>
<protein>
    <submittedName>
        <fullName evidence="10">HLH domain-containing protein</fullName>
    </submittedName>
</protein>
<feature type="coiled-coil region" evidence="6">
    <location>
        <begin position="1316"/>
        <end position="1361"/>
    </location>
</feature>
<feature type="coiled-coil region" evidence="6">
    <location>
        <begin position="2662"/>
        <end position="2689"/>
    </location>
</feature>
<dbReference type="Gene3D" id="3.30.920.20">
    <property type="entry name" value="Gas2-like domain"/>
    <property type="match status" value="1"/>
</dbReference>
<feature type="compositionally biased region" description="Low complexity" evidence="7">
    <location>
        <begin position="4564"/>
        <end position="4579"/>
    </location>
</feature>
<dbReference type="PROSITE" id="PS50222">
    <property type="entry name" value="EF_HAND_2"/>
    <property type="match status" value="2"/>
</dbReference>
<dbReference type="PANTHER" id="PTHR23169">
    <property type="entry name" value="ENVOPLAKIN"/>
    <property type="match status" value="1"/>
</dbReference>
<comment type="caution">
    <text evidence="10">The sequence shown here is derived from an EMBL/GenBank/DDBJ whole genome shotgun (WGS) entry which is preliminary data.</text>
</comment>
<keyword evidence="2" id="KW-0963">Cytoplasm</keyword>
<dbReference type="InterPro" id="IPR002048">
    <property type="entry name" value="EF_hand_dom"/>
</dbReference>
<dbReference type="FunFam" id="1.20.58.60:FF:000040">
    <property type="entry name" value="Short stop, isoform N"/>
    <property type="match status" value="1"/>
</dbReference>
<dbReference type="FunFam" id="1.10.238.10:FF:000031">
    <property type="entry name" value="Short stop, isoform J"/>
    <property type="match status" value="1"/>
</dbReference>
<dbReference type="SMART" id="SM00250">
    <property type="entry name" value="PLEC"/>
    <property type="match status" value="8"/>
</dbReference>
<feature type="domain" description="EF-hand" evidence="8">
    <location>
        <begin position="4251"/>
        <end position="4286"/>
    </location>
</feature>
<dbReference type="EMBL" id="LJIG01000680">
    <property type="protein sequence ID" value="KRT86260.1"/>
    <property type="molecule type" value="Genomic_DNA"/>
</dbReference>
<dbReference type="InterPro" id="IPR018159">
    <property type="entry name" value="Spectrin/alpha-actinin"/>
</dbReference>
<feature type="compositionally biased region" description="Low complexity" evidence="7">
    <location>
        <begin position="1441"/>
        <end position="1456"/>
    </location>
</feature>
<dbReference type="GO" id="GO:0005509">
    <property type="term" value="F:calcium ion binding"/>
    <property type="evidence" value="ECO:0007669"/>
    <property type="project" value="InterPro"/>
</dbReference>
<evidence type="ECO:0000313" key="11">
    <source>
        <dbReference type="Proteomes" id="UP000051574"/>
    </source>
</evidence>
<feature type="domain" description="EF-hand" evidence="8">
    <location>
        <begin position="4215"/>
        <end position="4250"/>
    </location>
</feature>
<dbReference type="SMART" id="SM00243">
    <property type="entry name" value="GAS2"/>
    <property type="match status" value="1"/>
</dbReference>
<feature type="compositionally biased region" description="Polar residues" evidence="7">
    <location>
        <begin position="4522"/>
        <end position="4540"/>
    </location>
</feature>
<feature type="coiled-coil region" evidence="6">
    <location>
        <begin position="2335"/>
        <end position="2362"/>
    </location>
</feature>
<feature type="compositionally biased region" description="Polar residues" evidence="7">
    <location>
        <begin position="1410"/>
        <end position="1421"/>
    </location>
</feature>
<evidence type="ECO:0000256" key="1">
    <source>
        <dbReference type="ARBA" id="ARBA00004245"/>
    </source>
</evidence>
<dbReference type="Pfam" id="PF00435">
    <property type="entry name" value="Spectrin"/>
    <property type="match status" value="17"/>
</dbReference>
<dbReference type="FunFam" id="1.20.58.60:FF:000039">
    <property type="entry name" value="Short stop, isoform N"/>
    <property type="match status" value="1"/>
</dbReference>
<feature type="compositionally biased region" description="Polar residues" evidence="7">
    <location>
        <begin position="4114"/>
        <end position="4130"/>
    </location>
</feature>
<dbReference type="Gene3D" id="1.20.58.60">
    <property type="match status" value="26"/>
</dbReference>
<name>A0A0T6BG26_9SCAR</name>
<dbReference type="FunFam" id="3.30.920.20:FF:000001">
    <property type="entry name" value="Microtubule-actin cross-linking factor 1"/>
    <property type="match status" value="1"/>
</dbReference>
<dbReference type="FunFam" id="1.20.58.60:FF:000058">
    <property type="entry name" value="Short stop, isoform K"/>
    <property type="match status" value="1"/>
</dbReference>
<feature type="coiled-coil region" evidence="6">
    <location>
        <begin position="2005"/>
        <end position="2100"/>
    </location>
</feature>
<dbReference type="GO" id="GO:0005882">
    <property type="term" value="C:intermediate filament"/>
    <property type="evidence" value="ECO:0007669"/>
    <property type="project" value="TreeGrafter"/>
</dbReference>
<dbReference type="SUPFAM" id="SSF47473">
    <property type="entry name" value="EF-hand"/>
    <property type="match status" value="1"/>
</dbReference>
<dbReference type="Pfam" id="PF02187">
    <property type="entry name" value="GAS2"/>
    <property type="match status" value="1"/>
</dbReference>
<dbReference type="InterPro" id="IPR003108">
    <property type="entry name" value="GAR_dom"/>
</dbReference>
<dbReference type="SUPFAM" id="SSF75399">
    <property type="entry name" value="Plakin repeat"/>
    <property type="match status" value="6"/>
</dbReference>
<dbReference type="FunFam" id="1.20.58.60:FF:000045">
    <property type="entry name" value="Short stop, isoform K"/>
    <property type="match status" value="1"/>
</dbReference>
<feature type="compositionally biased region" description="Low complexity" evidence="7">
    <location>
        <begin position="4499"/>
        <end position="4516"/>
    </location>
</feature>
<feature type="coiled-coil region" evidence="6">
    <location>
        <begin position="2150"/>
        <end position="2208"/>
    </location>
</feature>
<evidence type="ECO:0000259" key="9">
    <source>
        <dbReference type="PROSITE" id="PS51460"/>
    </source>
</evidence>
<evidence type="ECO:0000259" key="8">
    <source>
        <dbReference type="PROSITE" id="PS50222"/>
    </source>
</evidence>
<dbReference type="Proteomes" id="UP000051574">
    <property type="component" value="Unassembled WGS sequence"/>
</dbReference>
<evidence type="ECO:0000256" key="2">
    <source>
        <dbReference type="ARBA" id="ARBA00022490"/>
    </source>
</evidence>
<dbReference type="CDD" id="cd00176">
    <property type="entry name" value="SPEC"/>
    <property type="match status" value="15"/>
</dbReference>
<dbReference type="SMART" id="SM00054">
    <property type="entry name" value="EFh"/>
    <property type="match status" value="2"/>
</dbReference>
<dbReference type="FunFam" id="1.20.58.60:FF:000038">
    <property type="entry name" value="Short stop, isoform N"/>
    <property type="match status" value="1"/>
</dbReference>
<evidence type="ECO:0000256" key="4">
    <source>
        <dbReference type="ARBA" id="ARBA00022737"/>
    </source>
</evidence>
<keyword evidence="6" id="KW-0175">Coiled coil</keyword>
<accession>A0A0T6BG26</accession>
<keyword evidence="11" id="KW-1185">Reference proteome</keyword>
<feature type="coiled-coil region" evidence="6">
    <location>
        <begin position="849"/>
        <end position="897"/>
    </location>
</feature>
<dbReference type="InterPro" id="IPR036534">
    <property type="entry name" value="GAR_dom_sf"/>
</dbReference>
<dbReference type="GO" id="GO:0005737">
    <property type="term" value="C:cytoplasm"/>
    <property type="evidence" value="ECO:0007669"/>
    <property type="project" value="TreeGrafter"/>
</dbReference>
<reference evidence="10 11" key="1">
    <citation type="submission" date="2015-09" db="EMBL/GenBank/DDBJ databases">
        <title>Draft genome of the scarab beetle Oryctes borbonicus.</title>
        <authorList>
            <person name="Meyer J.M."/>
            <person name="Markov G.V."/>
            <person name="Baskaran P."/>
            <person name="Herrmann M."/>
            <person name="Sommer R.J."/>
            <person name="Roedelsperger C."/>
        </authorList>
    </citation>
    <scope>NUCLEOTIDE SEQUENCE [LARGE SCALE GENOMIC DNA]</scope>
    <source>
        <strain evidence="10">OB123</strain>
        <tissue evidence="10">Whole animal</tissue>
    </source>
</reference>
<dbReference type="GO" id="GO:0030056">
    <property type="term" value="C:hemidesmosome"/>
    <property type="evidence" value="ECO:0007669"/>
    <property type="project" value="TreeGrafter"/>
</dbReference>
<dbReference type="CDD" id="cd00051">
    <property type="entry name" value="EFh"/>
    <property type="match status" value="1"/>
</dbReference>
<dbReference type="FunFam" id="1.20.58.60:FF:000101">
    <property type="entry name" value="Short stop, isoform K"/>
    <property type="match status" value="1"/>
</dbReference>
<feature type="compositionally biased region" description="Low complexity" evidence="7">
    <location>
        <begin position="4393"/>
        <end position="4413"/>
    </location>
</feature>
<organism evidence="10 11">
    <name type="scientific">Oryctes borbonicus</name>
    <dbReference type="NCBI Taxonomy" id="1629725"/>
    <lineage>
        <taxon>Eukaryota</taxon>
        <taxon>Metazoa</taxon>
        <taxon>Ecdysozoa</taxon>
        <taxon>Arthropoda</taxon>
        <taxon>Hexapoda</taxon>
        <taxon>Insecta</taxon>
        <taxon>Pterygota</taxon>
        <taxon>Neoptera</taxon>
        <taxon>Endopterygota</taxon>
        <taxon>Coleoptera</taxon>
        <taxon>Polyphaga</taxon>
        <taxon>Scarabaeiformia</taxon>
        <taxon>Scarabaeidae</taxon>
        <taxon>Dynastinae</taxon>
        <taxon>Oryctes</taxon>
    </lineage>
</organism>
<proteinExistence type="predicted"/>
<dbReference type="InterPro" id="IPR035915">
    <property type="entry name" value="Plakin_repeat_sf"/>
</dbReference>
<dbReference type="Gene3D" id="1.10.238.10">
    <property type="entry name" value="EF-hand"/>
    <property type="match status" value="1"/>
</dbReference>
<dbReference type="InterPro" id="IPR002017">
    <property type="entry name" value="Spectrin_repeat"/>
</dbReference>
<evidence type="ECO:0000256" key="5">
    <source>
        <dbReference type="ARBA" id="ARBA00023212"/>
    </source>
</evidence>
<keyword evidence="3" id="KW-0597">Phosphoprotein</keyword>
<feature type="region of interest" description="Disordered" evidence="7">
    <location>
        <begin position="1396"/>
        <end position="1464"/>
    </location>
</feature>
<feature type="compositionally biased region" description="Basic and acidic residues" evidence="7">
    <location>
        <begin position="1396"/>
        <end position="1405"/>
    </location>
</feature>
<dbReference type="FunFam" id="1.20.58.60:FF:000050">
    <property type="entry name" value="Short stop, isoform N"/>
    <property type="match status" value="1"/>
</dbReference>
<dbReference type="FunFam" id="1.20.58.60:FF:000082">
    <property type="entry name" value="Short stop, isoform K"/>
    <property type="match status" value="1"/>
</dbReference>
<dbReference type="FunFam" id="1.20.58.60:FF:000044">
    <property type="entry name" value="Short stop, isoform K"/>
    <property type="match status" value="1"/>
</dbReference>
<evidence type="ECO:0000313" key="10">
    <source>
        <dbReference type="EMBL" id="KRT86260.1"/>
    </source>
</evidence>
<dbReference type="SUPFAM" id="SSF46966">
    <property type="entry name" value="Spectrin repeat"/>
    <property type="match status" value="25"/>
</dbReference>
<feature type="region of interest" description="Disordered" evidence="7">
    <location>
        <begin position="4055"/>
        <end position="4156"/>
    </location>
</feature>
<feature type="coiled-coil region" evidence="6">
    <location>
        <begin position="1883"/>
        <end position="1917"/>
    </location>
</feature>
<dbReference type="GO" id="GO:0045104">
    <property type="term" value="P:intermediate filament cytoskeleton organization"/>
    <property type="evidence" value="ECO:0007669"/>
    <property type="project" value="InterPro"/>
</dbReference>
<dbReference type="InterPro" id="IPR011992">
    <property type="entry name" value="EF-hand-dom_pair"/>
</dbReference>
<comment type="subcellular location">
    <subcellularLocation>
        <location evidence="1">Cytoplasm</location>
        <location evidence="1">Cytoskeleton</location>
    </subcellularLocation>
</comment>
<dbReference type="GO" id="GO:0031122">
    <property type="term" value="P:cytoplasmic microtubule organization"/>
    <property type="evidence" value="ECO:0007669"/>
    <property type="project" value="TreeGrafter"/>
</dbReference>
<dbReference type="PANTHER" id="PTHR23169:SF23">
    <property type="entry name" value="SHORT STOP, ISOFORM H"/>
    <property type="match status" value="1"/>
</dbReference>
<dbReference type="SMART" id="SM00150">
    <property type="entry name" value="SPEC"/>
    <property type="match status" value="30"/>
</dbReference>
<dbReference type="Pfam" id="PF13499">
    <property type="entry name" value="EF-hand_7"/>
    <property type="match status" value="1"/>
</dbReference>
<gene>
    <name evidence="10" type="ORF">AMK59_123</name>
</gene>
<dbReference type="InterPro" id="IPR043197">
    <property type="entry name" value="Plakin"/>
</dbReference>
<feature type="compositionally biased region" description="Polar residues" evidence="7">
    <location>
        <begin position="4430"/>
        <end position="4443"/>
    </location>
</feature>
<sequence>MVTINEVKYTFDQAIIDGIIDVEYGTVTVTGKPIDFNKAFEHGALVETRTPMSLSEALAKGVYDPSTQLFLDPRSGDHLTLIEAIEVGLIDPDSVSVKDTKSGVWRKLNLIDAIHGHYVDGNTGKVIDFSKGDKHEVSLQEAFDLGILIDNKAAVSIQRAIHQGLYDENTGKITDPTTERKITLHEAIRNYIINPLLPCYFDKKNQKLLTLSETRRAGVIDMRRGEFKDPVTLEVMPLNKALDAGLIVDIETANFGLYEAIQMGLLRQDVNVFVHPANGVQYNLKEACIKELINPETSIIKDTKSNKYVKLPVAIENNLIDDKLTLFNLPNGKQIDLIDAKDRGLIVTIRKPLTLEEAILNSLYRPDSGKFADVSNNTFCDLRQAIDNGLIDPRTTALKDTTAGSLLPLVLAIAEGHINVDKGRVIDRKSKQTYNLDRALEKGLLVTLDRPLETQQLVSQLAAKQPRECSLEEAIKFEFIDPEVAVIKHPNSGKFKTVQEAITDGALDIERPVVFETPDKFKSFLVLYNNTLPIFLREPITFEEALEKDYIDVKTGKYTDPHTNHALTLKECVTFGYVDPDTALVKDTNKKKLVKLPEGFRRGLIDAEKGNVLDSATSKLYTLPNALDSGLLTTPRRGFTLIETITYGLYNPTTGGFSDPFMPKSITVKQMLPLDQAIKKNLIDPSSTVIKDPETGTVVPLLNAIDVGLVDAISGKLYNKNEDKLIDFVKAQERGFILPAEERQAVEEKYKLCDENLSKLLHWIGEVEDKIASQDVVREIPEELRNQINTMKQIKDDLEQHSGQVSHCQDQVRQLVLTAGDVLSKSEVSALEKSGRNLKTRYEKAFDRTEKLLRRLLTARDELSKLKSELSNFSTWLSKARRTLEDKERALSDLQRLGTSVDSTKEFVSDVIAHQADLRFITMSAQKFVDESKEYLNILNEFRTTLPSRLPHIEPVSSQDSPVRNEVSLVTQQYRDLLHRANNLSDRLSGVGGRQREYGDALDKAQIWLRDVEPRVYVVLNEPISGDPKSVEDQLHNAKTLNNEFVANGRLIDNAKQATTSLLNSLEGQISPNEITRLEQPVIELDQKYNQLKDAIADRCQELDTALVQSQGVQDALDSIIAWIALAENQFKNIQRPASLIKERLEEQLHEQRVFQSDIETHVSSIDSVYLSASELISSASNARVAKKIESKLQDVRTRFEKLYDRSQKRLGFLEDVYGHLQSFNNEAKQFEEWYSGIIDILESRDLVKLSIEEYSDKMRKIAKNRDDKRALFEAVIKNGKDLVNQRDVIDTAPVRDRVKAMENQWRDLNSILDEKQKLSKQRSEQLSNYESLKEQVYEWLHKMEHRVTRLESVAVELETLKRQNEELKPITKEYRDYAGTIDKINDVGMLYDSLLRGDRSDSPSRRRTQGYSPTKRTSVAVSPLRRPSQDGRSPSPTKALSPLSPGGSSGFSSRRSSQDGFHLDDLSPIQQQLSEINNRYSLLGVKLNDRQNEIDTTREEVKRQLENIKTLGAFLEKVQRQLPKDVTPNTKDEADKAGRQLKQILEEMYEKQSLLDSTKSQIKDLLKRKPGALGADNLNGELEEVVALWKALNDTLKDRIRFSEDIREFLDTHDSLVSWLSSKDRMLTVLGPISSDPRMVQSQVQQVQVLREEFRSQQPQLQHFIEVGDSVLTFLGPNTPDGRKVNDKLSNVQKRWADLLAKLEERADSLGAAADTSREFDAQLTRLRDGLQAISDNLDELPLDKDPEEQLRKVENLERQLEGQRPLLADLEAAGAQLCDVLSDPASRADIQAKLASVVRQYNALQKKLDHRKADIEGSLRDGRQFEASCAKTLGWLSDELGTLSERLLVSADRDILEQQLVQHEPIYRDVLAREHEIIMLLNKGRDMARNLRSENRNLQRELDKIQTQWDKLRKEAVDRQTRLQTCMEHCRKYYRSLETFLPWLRQAEDKLDTLRPSSFKRMHIEKQLKELQAFRNDVWKRSGEYENTKSLGETFFSACDIDKDIVKNELTNLKDRWEKLNNDLIQRTQSLEDQSRKLSDFNENLRDLEHTLDRCEDKLTSHDSLGGAAKDPKMLDKIKNLREEVVNLKRPLQACRNQVSDLVNEARENGIDANHLHDDVNRLGDRIDVLQGKLDDRCSELQSAATAVTQFNEQVKNLSLDLSSLEAELDGMKPPGRDFKTIRMQIDDVRALIKKLNKAADSVNEAISSGERLVDSGFAPDTVQTREQVSNLSKQLGKLDDRARTRETDLENAFKKLEQFYLVHAAVIDDIDEANSQVRKLKPVGSDVDNIRTQQQDFKRFRSQLIDPLSKNVDECNRSGQDLIQSAAPDVNTTTLEKDLEKMNDKWNDLKERIHDRERRLDVALLQSGKFKEALDGLDKWLTDTEELVANQKPPSADYKVVKAQLQEQKFLKKMLMDRQNSMSSLFSMGNEIAREADPNERKLIEKRLKDLMLRFDALTEGAQQRTLDLEQAMRVAKEFQDKLIGLQDWLGKSERKVKDMELVPTDEEKIQQRIREHGVLHNDILSKNADFSELTDIASNLMALVGEDEAILLGEKLQEVTDRYGKLVDASEKVGQLLGASRQDLRHLVLTYQDLAAWMDKMEQKLGRYKVLAVHPEKILEQMDDLANLTEDIAGRQQDVDSTVDTGVELMRHISSDEALQLKDKLDSLQRRYNELTSRGADLLKQAQVMLPLVEQFHKNHNNLVEWMQGAETILQSAEPQEGDIARLELDLQELRGVLETINLVGPQLSQASPGEGAATIEGLVTRDNRRFDAIADQIQRRAERIHLGKQRALEVTTDIDELLEWFREVESQIRDAEKPSAEPDLIRVQLKEHKALNDDISSQKGRVRDVLSTAKKVLRESPPSEDTTLIREKMEDLREMMDTVSGLSSDRLGVLEQALPLAEHFNDTHNVLSNWLGDMEEQVSMLSMPAMRPDLIAHQQDRNEMFVQSINEHKPLVDKLNKTGEALIRLCNDDDGAKVQELLDNDNERYAALKLELRERQQALEKALQESSQFSDKLEGMLRALTNTADQVNSLEPISAHPPRIHDQMNDNESLIDDIDKRKEAYAAVRRAADDVINKAPNRSDPAIQDIKRKLDKLKNLWDDVQKATNTRGKSLNNTLNVAERFWKELHAVMATLKELEDSLISQEPPAVEPKAIQKQQVALQEIRQEIDQTKPEVDQVRTSGQKLMQLCGEPDKPEVKKHIEDLDNAWDNITALYAKREENLIDAMEKAMEFHETLANLVEFLKRAEDKFNRMGPLGTDIDAVKRQIEQLKNFKSEVDPHMVKVEALNRSLIRQAQELTERTSADQAAAIKEPLLAVNRRWDDLLRGIVERQRQLENALLRLGQFQHALNELLIWIRKTDSTLDELKPVAGDPQILEVELAKLKVLINDIQAHQTSVDTLNDAGRQIIESGEGTDEASVTLEKLNVLNTQWRSLMQKAADRQRELEDALADAQHFNAEIQDLLSWLGDVDAIIAASKPVGGLPETATEQLERFMEIYNELEENKPKVETVLAQGQDYLKKGSNAASNLQHNLRTLKQRWDSVTSRANDKKIKLEIALKEATEFHEALQAFVDWLTNAEKILSNLKPVSRVLETIQSQIEEHKVFQKDVSAHREVMLNLDKKGTHLKYFSQKQDVILIKNLLISVQHRWERVASKSAERTRALDFGYKEAKEFHDSWSGLMIWLEETEESLDELLSDSVGNNPERIKDRLSKHHEFQRALSVKQATYDNTMKTGKNLKDKAPKTDEPTIKQMLVDLKTKWTAVCAKSVDRQRKLEEALLYSGQFKEAIAALLEWLRRVEKELSDEKPVHGDLDTVNHLVDLHQGFQQDLQARNVQMESVMRTGHELEIKASKTDATAIRNQLHELNGLWDNVARLTNHKTARLEEALHEAEKLHKSVHMLLEWLTEAERTLRFAGQAPEDENTAYDQLQTLERFRRDLRQKEIEKDATLDLARGVLAKAHPDAVNVIKNWITVIQSRWDEVSQWAQQRYQKLNSHLQSLRDLDDCLEELITWLLGLENTLNALKREELPMDIPLTERLIADHKEFMENTQMRQGEVDRVCKAKQIKSAPQPKDPRRYGKNKMPLRGSQHDIRETSPENYGTLGRKQSFKGSQTLSNGPKGSRTSPGRELSPDPQVPHIGPRFPPPGSGEPEFKSPRVKFLYDKWRHVWMLSWERQRELYNHLAYLREKKRAENFSWDDWRKRFLKFMNHKKSRLTDLFRKMDKDNNGLIPRGDFIDGIINTKFDTNRLEMKEVADMFDRNNKGLIDWKEFIAALRPDWEEKKPDTDAQKIHDEVKRLVMLCTCRQKFRVFQVGEGKYRFGDSQKLRLVRILRSTVMVRVGGGWVALDEFLLKNDPCRAKGRTNIELREQFILADGVSQTMTAFKPKTSASTPGSGSSASSLRTTTTGPITKVRERSGRSVPMTARTSRTPDSQSDTEGTGFKTPKRPYRTNLTPGGSRPSSQPTSRAGSRPGSKAPSRHGSNLSLDSTDDGTPSRIPRRTGISRTGTSTPKRPTVANGTSSSRPRTPTGLTSPASPAGRSRIPVYKGQSQTNDTDPESPSTSSSCSYTYSSGSIGKTRTTT</sequence>